<dbReference type="InterPro" id="IPR010652">
    <property type="entry name" value="DUF1232"/>
</dbReference>
<name>A0A2H4VNX6_9EURY</name>
<keyword evidence="2" id="KW-0812">Transmembrane</keyword>
<gene>
    <name evidence="6" type="ORF">BK009_03365</name>
</gene>
<feature type="domain" description="DUF1232" evidence="5">
    <location>
        <begin position="52"/>
        <end position="85"/>
    </location>
</feature>
<keyword evidence="3" id="KW-1133">Transmembrane helix</keyword>
<keyword evidence="7" id="KW-1185">Reference proteome</keyword>
<evidence type="ECO:0000259" key="5">
    <source>
        <dbReference type="Pfam" id="PF06803"/>
    </source>
</evidence>
<dbReference type="KEGG" id="msub:BK009_03365"/>
<sequence length="140" mass="16379">MENEFKDFYDVLSDNLESYQGEYASFIDHGPHLFKLLTEVLNDEKVNQNLRLEISAAIAYYVVPMDVIPEQVYGPYGYIDDIFITVYVIKKIEEAFGYEFLEKHWEGTGNLEKVVNECYERSLEVLEDKKEQILSYVGLI</sequence>
<dbReference type="GeneID" id="35125493"/>
<evidence type="ECO:0000256" key="4">
    <source>
        <dbReference type="ARBA" id="ARBA00023136"/>
    </source>
</evidence>
<comment type="subcellular location">
    <subcellularLocation>
        <location evidence="1">Endomembrane system</location>
        <topology evidence="1">Multi-pass membrane protein</topology>
    </subcellularLocation>
</comment>
<proteinExistence type="predicted"/>
<organism evidence="6 7">
    <name type="scientific">Methanobacterium subterraneum</name>
    <dbReference type="NCBI Taxonomy" id="59277"/>
    <lineage>
        <taxon>Archaea</taxon>
        <taxon>Methanobacteriati</taxon>
        <taxon>Methanobacteriota</taxon>
        <taxon>Methanomada group</taxon>
        <taxon>Methanobacteria</taxon>
        <taxon>Methanobacteriales</taxon>
        <taxon>Methanobacteriaceae</taxon>
        <taxon>Methanobacterium</taxon>
    </lineage>
</organism>
<dbReference type="RefSeq" id="WP_100909039.1">
    <property type="nucleotide sequence ID" value="NZ_CP017768.1"/>
</dbReference>
<dbReference type="EMBL" id="CP017768">
    <property type="protein sequence ID" value="AUB59798.1"/>
    <property type="molecule type" value="Genomic_DNA"/>
</dbReference>
<evidence type="ECO:0000313" key="7">
    <source>
        <dbReference type="Proteomes" id="UP000232631"/>
    </source>
</evidence>
<dbReference type="GO" id="GO:0012505">
    <property type="term" value="C:endomembrane system"/>
    <property type="evidence" value="ECO:0007669"/>
    <property type="project" value="UniProtKB-SubCell"/>
</dbReference>
<keyword evidence="4" id="KW-0472">Membrane</keyword>
<protein>
    <recommendedName>
        <fullName evidence="5">DUF1232 domain-containing protein</fullName>
    </recommendedName>
</protein>
<evidence type="ECO:0000256" key="2">
    <source>
        <dbReference type="ARBA" id="ARBA00022692"/>
    </source>
</evidence>
<evidence type="ECO:0000313" key="6">
    <source>
        <dbReference type="EMBL" id="AUB59798.1"/>
    </source>
</evidence>
<dbReference type="Pfam" id="PF06803">
    <property type="entry name" value="DUF1232"/>
    <property type="match status" value="1"/>
</dbReference>
<reference evidence="6 7" key="1">
    <citation type="submission" date="2016-10" db="EMBL/GenBank/DDBJ databases">
        <title>Comparative genomics between deep and shallow subseafloor isolates.</title>
        <authorList>
            <person name="Ishii S."/>
            <person name="Miller J.R."/>
            <person name="Sutton G."/>
            <person name="Suzuki S."/>
            <person name="Methe B."/>
            <person name="Inagaki F."/>
            <person name="Imachi H."/>
        </authorList>
    </citation>
    <scope>NUCLEOTIDE SEQUENCE [LARGE SCALE GENOMIC DNA]</scope>
    <source>
        <strain evidence="6 7">A8p</strain>
    </source>
</reference>
<evidence type="ECO:0000256" key="3">
    <source>
        <dbReference type="ARBA" id="ARBA00022989"/>
    </source>
</evidence>
<evidence type="ECO:0000256" key="1">
    <source>
        <dbReference type="ARBA" id="ARBA00004127"/>
    </source>
</evidence>
<dbReference type="Proteomes" id="UP000232631">
    <property type="component" value="Chromosome"/>
</dbReference>
<accession>A0A2H4VNX6</accession>
<dbReference type="AlphaFoldDB" id="A0A2H4VNX6"/>